<dbReference type="Proteomes" id="UP000195557">
    <property type="component" value="Unassembled WGS sequence"/>
</dbReference>
<dbReference type="GO" id="GO:0000445">
    <property type="term" value="C:THO complex part of transcription export complex"/>
    <property type="evidence" value="ECO:0007669"/>
    <property type="project" value="TreeGrafter"/>
</dbReference>
<dbReference type="PROSITE" id="PS50294">
    <property type="entry name" value="WD_REPEATS_REGION"/>
    <property type="match status" value="1"/>
</dbReference>
<feature type="repeat" description="WD" evidence="4">
    <location>
        <begin position="228"/>
        <end position="272"/>
    </location>
</feature>
<dbReference type="PANTHER" id="PTHR22839">
    <property type="entry name" value="THO COMPLEX SUBUNIT 3 THO3"/>
    <property type="match status" value="1"/>
</dbReference>
<dbReference type="PANTHER" id="PTHR22839:SF0">
    <property type="entry name" value="THO COMPLEX SUBUNIT 3"/>
    <property type="match status" value="1"/>
</dbReference>
<dbReference type="InterPro" id="IPR015943">
    <property type="entry name" value="WD40/YVTN_repeat-like_dom_sf"/>
</dbReference>
<dbReference type="SMART" id="SM00320">
    <property type="entry name" value="WD40"/>
    <property type="match status" value="6"/>
</dbReference>
<keyword evidence="2" id="KW-0677">Repeat</keyword>
<reference evidence="5" key="1">
    <citation type="submission" date="2017-04" db="EMBL/GenBank/DDBJ databases">
        <title>Population genomics of picophytoplankton unveils novel chromosome hypervariability.</title>
        <authorList>
            <consortium name="DOE Joint Genome Institute"/>
            <person name="Blanc-Mathieu R."/>
            <person name="Krasovec M."/>
            <person name="Hebrard M."/>
            <person name="Yau S."/>
            <person name="Desgranges E."/>
            <person name="Martin J."/>
            <person name="Schackwitz W."/>
            <person name="Kuo A."/>
            <person name="Salin G."/>
            <person name="Donnadieu C."/>
            <person name="Desdevises Y."/>
            <person name="Sanchez-Ferandin S."/>
            <person name="Moreau H."/>
            <person name="Rivals E."/>
            <person name="Grigoriev I.V."/>
            <person name="Grimsley N."/>
            <person name="Eyre-Walker A."/>
            <person name="Piganeau G."/>
        </authorList>
    </citation>
    <scope>NUCLEOTIDE SEQUENCE [LARGE SCALE GENOMIC DNA]</scope>
    <source>
        <strain evidence="5">RCC 1115</strain>
    </source>
</reference>
<dbReference type="SUPFAM" id="SSF50978">
    <property type="entry name" value="WD40 repeat-like"/>
    <property type="match status" value="1"/>
</dbReference>
<accession>A0A1Y5I3C4</accession>
<evidence type="ECO:0000313" key="5">
    <source>
        <dbReference type="EMBL" id="OUS44028.1"/>
    </source>
</evidence>
<evidence type="ECO:0000256" key="2">
    <source>
        <dbReference type="ARBA" id="ARBA00022737"/>
    </source>
</evidence>
<dbReference type="InterPro" id="IPR019775">
    <property type="entry name" value="WD40_repeat_CS"/>
</dbReference>
<keyword evidence="1 4" id="KW-0853">WD repeat</keyword>
<dbReference type="eggNOG" id="KOG1407">
    <property type="taxonomic scope" value="Eukaryota"/>
</dbReference>
<evidence type="ECO:0000256" key="1">
    <source>
        <dbReference type="ARBA" id="ARBA00022574"/>
    </source>
</evidence>
<dbReference type="AlphaFoldDB" id="A0A1Y5I3C4"/>
<dbReference type="InterPro" id="IPR036322">
    <property type="entry name" value="WD40_repeat_dom_sf"/>
</dbReference>
<dbReference type="Gene3D" id="2.130.10.10">
    <property type="entry name" value="YVTN repeat-like/Quinoprotein amine dehydrogenase"/>
    <property type="match status" value="2"/>
</dbReference>
<dbReference type="InterPro" id="IPR040132">
    <property type="entry name" value="Tex1/THOC3"/>
</dbReference>
<evidence type="ECO:0000256" key="3">
    <source>
        <dbReference type="ARBA" id="ARBA00046343"/>
    </source>
</evidence>
<protein>
    <submittedName>
        <fullName evidence="5">WD40-repeat-containing domain protein</fullName>
    </submittedName>
</protein>
<dbReference type="EMBL" id="KZ155826">
    <property type="protein sequence ID" value="OUS44028.1"/>
    <property type="molecule type" value="Genomic_DNA"/>
</dbReference>
<name>A0A1Y5I3C4_OSTTA</name>
<sequence>MLRACARRARNVTSSAANARAIARARHGGLGAEEEELAYAPKTHTRFEPTEPTFMTVFTLARNEAATKMESAEAQERHIARLIGMLGGSLKSFYVTQTGDHDGVVIYAFPKNHDSRTFTCLLRQSLGTEPRRAALERLMDDLPHRPYGVVDDTAFALEGMWMPNPGEYPPTKHPFDDVNTRTRALPGRAGAKTRSLAFCPNGAWLAAACGDGEVTIYDVEAATRASALAGHASSAEQVAYDPASANGDRALTVSTDKTAKFWDVKSGKCASTIELKEAGYACAWSPSGRHCSVGTAEAVKIIDATTMNVVWEQKFEYEVNAMTWDVSGKKFMLATGQGKMEKFSFDDSTGALTHASSHFAHNGGCYCIEMDPTGKYFAMGAADAIVSLWATEELMCYDTVVRLDWPIRALAYSHDSAYIASASEDMFIDIADVKTGSCMAQIKTEVATNAVAFHPKELVLAYGGDDPKGTVRLWSVTKGFTMGSK</sequence>
<gene>
    <name evidence="5" type="ORF">BE221DRAFT_200033</name>
</gene>
<feature type="repeat" description="WD" evidence="4">
    <location>
        <begin position="358"/>
        <end position="389"/>
    </location>
</feature>
<comment type="similarity">
    <text evidence="3">Belongs to the THOC3 family.</text>
</comment>
<dbReference type="InterPro" id="IPR001680">
    <property type="entry name" value="WD40_rpt"/>
</dbReference>
<dbReference type="PROSITE" id="PS00678">
    <property type="entry name" value="WD_REPEATS_1"/>
    <property type="match status" value="1"/>
</dbReference>
<evidence type="ECO:0000256" key="4">
    <source>
        <dbReference type="PROSITE-ProRule" id="PRU00221"/>
    </source>
</evidence>
<dbReference type="GO" id="GO:0006406">
    <property type="term" value="P:mRNA export from nucleus"/>
    <property type="evidence" value="ECO:0007669"/>
    <property type="project" value="InterPro"/>
</dbReference>
<dbReference type="Pfam" id="PF00400">
    <property type="entry name" value="WD40"/>
    <property type="match status" value="3"/>
</dbReference>
<organism evidence="5">
    <name type="scientific">Ostreococcus tauri</name>
    <name type="common">Marine green alga</name>
    <dbReference type="NCBI Taxonomy" id="70448"/>
    <lineage>
        <taxon>Eukaryota</taxon>
        <taxon>Viridiplantae</taxon>
        <taxon>Chlorophyta</taxon>
        <taxon>Mamiellophyceae</taxon>
        <taxon>Mamiellales</taxon>
        <taxon>Bathycoccaceae</taxon>
        <taxon>Ostreococcus</taxon>
    </lineage>
</organism>
<dbReference type="PROSITE" id="PS50082">
    <property type="entry name" value="WD_REPEATS_2"/>
    <property type="match status" value="2"/>
</dbReference>
<proteinExistence type="inferred from homology"/>